<dbReference type="PANTHER" id="PTHR42693">
    <property type="entry name" value="ARYLSULFATASE FAMILY MEMBER"/>
    <property type="match status" value="1"/>
</dbReference>
<comment type="caution">
    <text evidence="4">The sequence shown here is derived from an EMBL/GenBank/DDBJ whole genome shotgun (WGS) entry which is preliminary data.</text>
</comment>
<reference evidence="4 5" key="1">
    <citation type="submission" date="2019-02" db="EMBL/GenBank/DDBJ databases">
        <title>Deep-cultivation of Planctomycetes and their phenomic and genomic characterization uncovers novel biology.</title>
        <authorList>
            <person name="Wiegand S."/>
            <person name="Jogler M."/>
            <person name="Boedeker C."/>
            <person name="Pinto D."/>
            <person name="Vollmers J."/>
            <person name="Rivas-Marin E."/>
            <person name="Kohn T."/>
            <person name="Peeters S.H."/>
            <person name="Heuer A."/>
            <person name="Rast P."/>
            <person name="Oberbeckmann S."/>
            <person name="Bunk B."/>
            <person name="Jeske O."/>
            <person name="Meyerdierks A."/>
            <person name="Storesund J.E."/>
            <person name="Kallscheuer N."/>
            <person name="Luecker S."/>
            <person name="Lage O.M."/>
            <person name="Pohl T."/>
            <person name="Merkel B.J."/>
            <person name="Hornburger P."/>
            <person name="Mueller R.-W."/>
            <person name="Bruemmer F."/>
            <person name="Labrenz M."/>
            <person name="Spormann A.M."/>
            <person name="Op Den Camp H."/>
            <person name="Overmann J."/>
            <person name="Amann R."/>
            <person name="Jetten M.S.M."/>
            <person name="Mascher T."/>
            <person name="Medema M.H."/>
            <person name="Devos D.P."/>
            <person name="Kaster A.-K."/>
            <person name="Ovreas L."/>
            <person name="Rohde M."/>
            <person name="Galperin M.Y."/>
            <person name="Jogler C."/>
        </authorList>
    </citation>
    <scope>NUCLEOTIDE SEQUENCE [LARGE SCALE GENOMIC DNA]</scope>
    <source>
        <strain evidence="4 5">KOR42</strain>
    </source>
</reference>
<dbReference type="InterPro" id="IPR050738">
    <property type="entry name" value="Sulfatase"/>
</dbReference>
<dbReference type="GO" id="GO:0004065">
    <property type="term" value="F:arylsulfatase activity"/>
    <property type="evidence" value="ECO:0007669"/>
    <property type="project" value="UniProtKB-EC"/>
</dbReference>
<evidence type="ECO:0000256" key="2">
    <source>
        <dbReference type="SAM" id="SignalP"/>
    </source>
</evidence>
<protein>
    <submittedName>
        <fullName evidence="4">Arylsulfatase</fullName>
        <ecNumber evidence="4">3.1.6.1</ecNumber>
    </submittedName>
</protein>
<dbReference type="Proteomes" id="UP000317243">
    <property type="component" value="Unassembled WGS sequence"/>
</dbReference>
<dbReference type="InterPro" id="IPR000917">
    <property type="entry name" value="Sulfatase_N"/>
</dbReference>
<comment type="similarity">
    <text evidence="1">Belongs to the sulfatase family.</text>
</comment>
<evidence type="ECO:0000313" key="4">
    <source>
        <dbReference type="EMBL" id="TWT42434.1"/>
    </source>
</evidence>
<accession>A0A5C5VV13</accession>
<keyword evidence="4" id="KW-0378">Hydrolase</keyword>
<name>A0A5C5VV13_9PLAN</name>
<dbReference type="Pfam" id="PF00884">
    <property type="entry name" value="Sulfatase"/>
    <property type="match status" value="1"/>
</dbReference>
<keyword evidence="2" id="KW-0732">Signal</keyword>
<dbReference type="Gene3D" id="3.30.1120.10">
    <property type="match status" value="1"/>
</dbReference>
<feature type="domain" description="Sulfatase N-terminal" evidence="3">
    <location>
        <begin position="31"/>
        <end position="345"/>
    </location>
</feature>
<evidence type="ECO:0000256" key="1">
    <source>
        <dbReference type="ARBA" id="ARBA00008779"/>
    </source>
</evidence>
<evidence type="ECO:0000313" key="5">
    <source>
        <dbReference type="Proteomes" id="UP000317243"/>
    </source>
</evidence>
<dbReference type="EC" id="3.1.6.1" evidence="4"/>
<evidence type="ECO:0000259" key="3">
    <source>
        <dbReference type="Pfam" id="PF00884"/>
    </source>
</evidence>
<organism evidence="4 5">
    <name type="scientific">Thalassoglobus neptunius</name>
    <dbReference type="NCBI Taxonomy" id="1938619"/>
    <lineage>
        <taxon>Bacteria</taxon>
        <taxon>Pseudomonadati</taxon>
        <taxon>Planctomycetota</taxon>
        <taxon>Planctomycetia</taxon>
        <taxon>Planctomycetales</taxon>
        <taxon>Planctomycetaceae</taxon>
        <taxon>Thalassoglobus</taxon>
    </lineage>
</organism>
<dbReference type="SUPFAM" id="SSF53649">
    <property type="entry name" value="Alkaline phosphatase-like"/>
    <property type="match status" value="1"/>
</dbReference>
<dbReference type="PANTHER" id="PTHR42693:SF33">
    <property type="entry name" value="ARYLSULFATASE"/>
    <property type="match status" value="1"/>
</dbReference>
<dbReference type="Gene3D" id="3.40.720.10">
    <property type="entry name" value="Alkaline Phosphatase, subunit A"/>
    <property type="match status" value="1"/>
</dbReference>
<gene>
    <name evidence="4" type="primary">atsA_61</name>
    <name evidence="4" type="ORF">KOR42_47260</name>
</gene>
<dbReference type="OrthoDB" id="9783154at2"/>
<dbReference type="EMBL" id="SIHI01000041">
    <property type="protein sequence ID" value="TWT42434.1"/>
    <property type="molecule type" value="Genomic_DNA"/>
</dbReference>
<dbReference type="RefSeq" id="WP_146512058.1">
    <property type="nucleotide sequence ID" value="NZ_SIHI01000041.1"/>
</dbReference>
<dbReference type="AlphaFoldDB" id="A0A5C5VV13"/>
<sequence precursor="true">MDIKIYLLAIAVLLSFATISVEAQETDQRPPNIVFLFADDLGFGDLGCYGHPYARTPAIDQLAKEGTRFTQFYVTGVTCNPSRTGIMTGLFPARFPKYAADFGFGNRTTITELLKERGYRIGHFGKWHIGPDDSDGTYGIDEIKTIGKSRHKSAGRDDDLYSAAIDFIKDNRDGPFYVNVWGHATHFPVNTPAELADHFNDVTVDRNDFAPTMQHKFDECLKIGGDLDESMRQYLGDVYQIDLNVGRVLKLIDELGLRENTIVVFSSDHGPAPVALENKGAREFSNNMLGYAGEFRGGKHDQYEGGTRVPFIVRWPGQVKAGRVDSSNVCSFVDWLPTLCSIAGIEELPQQLDGENVSNIWLGSDRERTKPLFWKTSATGSTPAMRVGKWKLHLPRKQRGEPELYDLSLDPSESNNIAEDHPEVVDRLGKTLQAWIAELPANYEKTKKR</sequence>
<feature type="signal peptide" evidence="2">
    <location>
        <begin position="1"/>
        <end position="23"/>
    </location>
</feature>
<feature type="chain" id="PRO_5022968684" evidence="2">
    <location>
        <begin position="24"/>
        <end position="449"/>
    </location>
</feature>
<proteinExistence type="inferred from homology"/>
<dbReference type="InterPro" id="IPR017850">
    <property type="entry name" value="Alkaline_phosphatase_core_sf"/>
</dbReference>
<keyword evidence="5" id="KW-1185">Reference proteome</keyword>